<name>A0ABU4RZ64_9GAMM</name>
<dbReference type="Proteomes" id="UP001273505">
    <property type="component" value="Unassembled WGS sequence"/>
</dbReference>
<protein>
    <recommendedName>
        <fullName evidence="3">FG-GAP repeat protein</fullName>
    </recommendedName>
</protein>
<dbReference type="RefSeq" id="WP_302723724.1">
    <property type="nucleotide sequence ID" value="NZ_JAULRU010000692.1"/>
</dbReference>
<evidence type="ECO:0000313" key="1">
    <source>
        <dbReference type="EMBL" id="MDX6850184.1"/>
    </source>
</evidence>
<accession>A0ABU4RZ64</accession>
<evidence type="ECO:0000313" key="2">
    <source>
        <dbReference type="Proteomes" id="UP001273505"/>
    </source>
</evidence>
<comment type="caution">
    <text evidence="1">The sequence shown here is derived from an EMBL/GenBank/DDBJ whole genome shotgun (WGS) entry which is preliminary data.</text>
</comment>
<organism evidence="1 2">
    <name type="scientific">Gilvimarinus gilvus</name>
    <dbReference type="NCBI Taxonomy" id="3058038"/>
    <lineage>
        <taxon>Bacteria</taxon>
        <taxon>Pseudomonadati</taxon>
        <taxon>Pseudomonadota</taxon>
        <taxon>Gammaproteobacteria</taxon>
        <taxon>Cellvibrionales</taxon>
        <taxon>Cellvibrionaceae</taxon>
        <taxon>Gilvimarinus</taxon>
    </lineage>
</organism>
<reference evidence="1 2" key="1">
    <citation type="submission" date="2023-11" db="EMBL/GenBank/DDBJ databases">
        <title>Gilvimarinus fulvus sp. nov., isolated from the surface of Kelp.</title>
        <authorList>
            <person name="Sun Y.Y."/>
            <person name="Gong Y."/>
            <person name="Du Z.J."/>
        </authorList>
    </citation>
    <scope>NUCLEOTIDE SEQUENCE [LARGE SCALE GENOMIC DNA]</scope>
    <source>
        <strain evidence="1 2">SDUM040013</strain>
    </source>
</reference>
<sequence length="168" mass="19168">MTRITFYLLLPFLIAAATKAWWVNYRYEPTSDATIYGNDFSAVELYTCANNKYFTAEQCHEIAKNNGVFTVLRDLNNDGVKDLWSVGVAKYKSGESPYANVVVVSNPITKKIQQILAVELKEPGFALFFGSEERLSLFFCMKCGSYADIVWQDNEWTLVWPELYGSRP</sequence>
<proteinExistence type="predicted"/>
<dbReference type="EMBL" id="JAXAFO010000020">
    <property type="protein sequence ID" value="MDX6850184.1"/>
    <property type="molecule type" value="Genomic_DNA"/>
</dbReference>
<keyword evidence="2" id="KW-1185">Reference proteome</keyword>
<gene>
    <name evidence="1" type="ORF">SCD92_12495</name>
</gene>
<evidence type="ECO:0008006" key="3">
    <source>
        <dbReference type="Google" id="ProtNLM"/>
    </source>
</evidence>